<dbReference type="Pfam" id="PF13432">
    <property type="entry name" value="TPR_16"/>
    <property type="match status" value="2"/>
</dbReference>
<dbReference type="STRING" id="13690.AX777_08940"/>
<dbReference type="SMART" id="SM00028">
    <property type="entry name" value="TPR"/>
    <property type="match status" value="6"/>
</dbReference>
<dbReference type="PATRIC" id="fig|13690.10.peg.3872"/>
<evidence type="ECO:0000259" key="11">
    <source>
        <dbReference type="Pfam" id="PF05420"/>
    </source>
</evidence>
<dbReference type="SUPFAM" id="SSF48452">
    <property type="entry name" value="TPR-like"/>
    <property type="match status" value="3"/>
</dbReference>
<proteinExistence type="inferred from homology"/>
<feature type="signal peptide" evidence="10">
    <location>
        <begin position="1"/>
        <end position="26"/>
    </location>
</feature>
<evidence type="ECO:0000256" key="1">
    <source>
        <dbReference type="ARBA" id="ARBA00004339"/>
    </source>
</evidence>
<dbReference type="eggNOG" id="COG5010">
    <property type="taxonomic scope" value="Bacteria"/>
</dbReference>
<keyword evidence="7" id="KW-0135">Cellulose biosynthesis</keyword>
<dbReference type="Gene3D" id="1.25.40.10">
    <property type="entry name" value="Tetratricopeptide repeat domain"/>
    <property type="match status" value="4"/>
</dbReference>
<dbReference type="EMBL" id="JGVR01000025">
    <property type="protein sequence ID" value="KEZ17002.1"/>
    <property type="molecule type" value="Genomic_DNA"/>
</dbReference>
<dbReference type="RefSeq" id="WP_037521549.1">
    <property type="nucleotide sequence ID" value="NZ_JGVR01000025.1"/>
</dbReference>
<comment type="subcellular location">
    <subcellularLocation>
        <location evidence="1">Cell outer membrane</location>
        <topology evidence="1">Peripheral membrane protein</topology>
    </subcellularLocation>
</comment>
<evidence type="ECO:0000256" key="9">
    <source>
        <dbReference type="SAM" id="MobiDB-lite"/>
    </source>
</evidence>
<dbReference type="PROSITE" id="PS50005">
    <property type="entry name" value="TPR"/>
    <property type="match status" value="1"/>
</dbReference>
<feature type="compositionally biased region" description="Basic and acidic residues" evidence="9">
    <location>
        <begin position="755"/>
        <end position="771"/>
    </location>
</feature>
<organism evidence="12 13">
    <name type="scientific">Sphingobium yanoikuyae</name>
    <name type="common">Sphingomonas yanoikuyae</name>
    <dbReference type="NCBI Taxonomy" id="13690"/>
    <lineage>
        <taxon>Bacteria</taxon>
        <taxon>Pseudomonadati</taxon>
        <taxon>Pseudomonadota</taxon>
        <taxon>Alphaproteobacteria</taxon>
        <taxon>Sphingomonadales</taxon>
        <taxon>Sphingomonadaceae</taxon>
        <taxon>Sphingobium</taxon>
    </lineage>
</organism>
<dbReference type="GO" id="GO:0009279">
    <property type="term" value="C:cell outer membrane"/>
    <property type="evidence" value="ECO:0007669"/>
    <property type="project" value="UniProtKB-SubCell"/>
</dbReference>
<evidence type="ECO:0000256" key="7">
    <source>
        <dbReference type="ARBA" id="ARBA00022916"/>
    </source>
</evidence>
<dbReference type="InterPro" id="IPR008410">
    <property type="entry name" value="BCSC_C"/>
</dbReference>
<evidence type="ECO:0000256" key="8">
    <source>
        <dbReference type="PROSITE-ProRule" id="PRU00339"/>
    </source>
</evidence>
<comment type="pathway">
    <text evidence="2">Glycan metabolism; bacterial cellulose biosynthesis.</text>
</comment>
<evidence type="ECO:0000313" key="12">
    <source>
        <dbReference type="EMBL" id="KEZ17002.1"/>
    </source>
</evidence>
<evidence type="ECO:0000256" key="3">
    <source>
        <dbReference type="ARBA" id="ARBA00005886"/>
    </source>
</evidence>
<reference evidence="12 13" key="1">
    <citation type="submission" date="2014-03" db="EMBL/GenBank/DDBJ databases">
        <title>Genome sequence of Sphingobium yanoikuyae B1.</title>
        <authorList>
            <person name="Gan H.M."/>
            <person name="Gan H.Y."/>
            <person name="Savka M.A."/>
        </authorList>
    </citation>
    <scope>NUCLEOTIDE SEQUENCE [LARGE SCALE GENOMIC DNA]</scope>
    <source>
        <strain evidence="12 13">B1</strain>
    </source>
</reference>
<dbReference type="GO" id="GO:0030244">
    <property type="term" value="P:cellulose biosynthetic process"/>
    <property type="evidence" value="ECO:0007669"/>
    <property type="project" value="UniProtKB-KW"/>
</dbReference>
<dbReference type="Proteomes" id="UP000028534">
    <property type="component" value="Unassembled WGS sequence"/>
</dbReference>
<sequence>MSRTLRLRATCAALALACMAPMPTLADVPGVAPLIQQGRYWQSKGRQDLANQAYRRALALDPNNAEARKGLAGPPPKAQPAPKPTSAPAPARRAEATPRPTPTPAATPSAANRTQAARPSGNVGGGASRASGFKALDANDLDGAERAFERAVAANRNDADALGGLGLVRLRQGRFGEARDLLDQASQRGSAGQWAQALASARFFGGLADARAALAQGRLGEAQADAEALVRSGYPQRGPALELLADIYERQGRYADAADLYRQANEGAKQSDGRLASRAARDRARAAAARGDDVTAEQEFHSGLLLDQQDPWIRYEFARYLIQRQRLPEAESLINSLGSSSDPDWLYAAALLNADRGRASAADTLMARIPEMQRTEQMRNFAVGLKVDGAIERAKAMAAQGRQADALMALRQLAATPGIDPTKQAAVADAMFELGDREGAAQLAQQALTAGTITDPAGYEPIVRVLAKTGRDAFATSAVQRAAQLAGNTPDGQRVVARMNGIMAASQADRLRLAGQNAQAFDLLQGAWNAAPGNQEVLAALARLYQSGGMPAQAAQTYQLVLAQSPNDKGALMGLIETAGAAGDKDLARATIERALQQSPNDYQIYMAAARMEQARGDEGAALRYLKRAKEVYAAQSGAGNVTASNPFAATMQGNNPFRNQSAAVAPAAVNPFALGSGARLAGQAPSPAGMAFAPMPQVGEAGGFPPAVVAQSAPMPGGYPAVGVPAPAPGGSMMTSGDPVMDRIQTEIRTLTRDSGPRAELRTGYRERSGEAGLSELKELTGSAEVSTSLGNGRIKARAEAVVLDAGRPSRSGLARFGRNATPEAQGIVDQEESALVDADTQHASGVALSAAYETPLLKLEAGVTPLGFEDSDVTWHAAISPRFSPYATARAWFERKPVTDSVLSYAGTRDPVTGAMWGQVMRTGGGASFSYDQDGAGVYGDLSYYKYAGHDVRKNHGFQANVGGYLPFYRGDRSSITGGVNVNYQDFDNNQNYFTYGFGGYFSPQSFFSISLPVRYAYASDLLEVKAGVAPGYQSYSQDQVNVYPTDPAAQAVLDGLKAQNSDVRSYYDSLSKTGFALSADGSIYYRVSPSTRVGGEMSINTFGSYDEFKSLIGIKQSLGGN</sequence>
<dbReference type="InterPro" id="IPR052346">
    <property type="entry name" value="O-mannosyl-transferase_TMTC"/>
</dbReference>
<evidence type="ECO:0000256" key="6">
    <source>
        <dbReference type="ARBA" id="ARBA00022803"/>
    </source>
</evidence>
<evidence type="ECO:0000313" key="13">
    <source>
        <dbReference type="Proteomes" id="UP000028534"/>
    </source>
</evidence>
<protein>
    <submittedName>
        <fullName evidence="12">Thioredoxin domain-containing protein</fullName>
    </submittedName>
</protein>
<feature type="domain" description="Cellulose synthase operon C C-terminal" evidence="11">
    <location>
        <begin position="776"/>
        <end position="1120"/>
    </location>
</feature>
<evidence type="ECO:0000256" key="4">
    <source>
        <dbReference type="ARBA" id="ARBA00022729"/>
    </source>
</evidence>
<feature type="chain" id="PRO_5001774008" evidence="10">
    <location>
        <begin position="27"/>
        <end position="1124"/>
    </location>
</feature>
<keyword evidence="5" id="KW-0677">Repeat</keyword>
<comment type="caution">
    <text evidence="12">The sequence shown here is derived from an EMBL/GenBank/DDBJ whole genome shotgun (WGS) entry which is preliminary data.</text>
</comment>
<evidence type="ECO:0000256" key="2">
    <source>
        <dbReference type="ARBA" id="ARBA00005186"/>
    </source>
</evidence>
<evidence type="ECO:0000256" key="5">
    <source>
        <dbReference type="ARBA" id="ARBA00022737"/>
    </source>
</evidence>
<feature type="compositionally biased region" description="Pro residues" evidence="9">
    <location>
        <begin position="73"/>
        <end position="87"/>
    </location>
</feature>
<dbReference type="Pfam" id="PF05420">
    <property type="entry name" value="BCSC_C"/>
    <property type="match status" value="1"/>
</dbReference>
<feature type="repeat" description="TPR" evidence="8">
    <location>
        <begin position="31"/>
        <end position="64"/>
    </location>
</feature>
<dbReference type="Pfam" id="PF14559">
    <property type="entry name" value="TPR_19"/>
    <property type="match status" value="1"/>
</dbReference>
<dbReference type="InterPro" id="IPR019734">
    <property type="entry name" value="TPR_rpt"/>
</dbReference>
<dbReference type="PANTHER" id="PTHR44227">
    <property type="match status" value="1"/>
</dbReference>
<accession>A0A084EGB0</accession>
<name>A0A084EGB0_SPHYA</name>
<dbReference type="InterPro" id="IPR003921">
    <property type="entry name" value="Cell_synth_C"/>
</dbReference>
<dbReference type="PANTHER" id="PTHR44227:SF3">
    <property type="entry name" value="PROTEIN O-MANNOSYL-TRANSFERASE TMTC4"/>
    <property type="match status" value="1"/>
</dbReference>
<dbReference type="AlphaFoldDB" id="A0A084EGB0"/>
<dbReference type="UniPathway" id="UPA00694"/>
<dbReference type="InterPro" id="IPR011990">
    <property type="entry name" value="TPR-like_helical_dom_sf"/>
</dbReference>
<dbReference type="GO" id="GO:0006011">
    <property type="term" value="P:UDP-alpha-D-glucose metabolic process"/>
    <property type="evidence" value="ECO:0007669"/>
    <property type="project" value="InterPro"/>
</dbReference>
<dbReference type="eggNOG" id="COG0457">
    <property type="taxonomic scope" value="Bacteria"/>
</dbReference>
<dbReference type="PRINTS" id="PR01441">
    <property type="entry name" value="CELLSNTHASEC"/>
</dbReference>
<comment type="similarity">
    <text evidence="3">Belongs to the AcsC/BcsC family.</text>
</comment>
<feature type="region of interest" description="Disordered" evidence="9">
    <location>
        <begin position="755"/>
        <end position="774"/>
    </location>
</feature>
<gene>
    <name evidence="12" type="ORF">CP98_03781</name>
</gene>
<keyword evidence="4 10" id="KW-0732">Signal</keyword>
<keyword evidence="6 8" id="KW-0802">TPR repeat</keyword>
<feature type="region of interest" description="Disordered" evidence="9">
    <location>
        <begin position="66"/>
        <end position="129"/>
    </location>
</feature>
<evidence type="ECO:0000256" key="10">
    <source>
        <dbReference type="SAM" id="SignalP"/>
    </source>
</evidence>